<dbReference type="EMBL" id="RMBX01000001">
    <property type="protein sequence ID" value="RPD42961.1"/>
    <property type="molecule type" value="Genomic_DNA"/>
</dbReference>
<dbReference type="AlphaFoldDB" id="A0A3N4MGI4"/>
<dbReference type="Proteomes" id="UP000279089">
    <property type="component" value="Unassembled WGS sequence"/>
</dbReference>
<accession>A0A3N4MGI4</accession>
<name>A0A3N4MGI4_9BACT</name>
<protein>
    <submittedName>
        <fullName evidence="1">Plasmid mobilization relaxosome protein MobC</fullName>
    </submittedName>
</protein>
<keyword evidence="2" id="KW-1185">Reference proteome</keyword>
<organism evidence="1 2">
    <name type="scientific">Chitinophaga barathri</name>
    <dbReference type="NCBI Taxonomy" id="1647451"/>
    <lineage>
        <taxon>Bacteria</taxon>
        <taxon>Pseudomonadati</taxon>
        <taxon>Bacteroidota</taxon>
        <taxon>Chitinophagia</taxon>
        <taxon>Chitinophagales</taxon>
        <taxon>Chitinophagaceae</taxon>
        <taxon>Chitinophaga</taxon>
    </lineage>
</organism>
<evidence type="ECO:0000313" key="1">
    <source>
        <dbReference type="EMBL" id="RPD42961.1"/>
    </source>
</evidence>
<dbReference type="InterPro" id="IPR045788">
    <property type="entry name" value="MobC_2"/>
</dbReference>
<sequence length="153" mass="17702">MDRGKALRSRAFCYHTRQKPLYMCARNEEKLTHKVFARVSKTKYDELQQILLQSRCRTLGELIRDILTDKKIVTVTHDASLDKVMTELSGIRSQLQAIGRNINQVTRRLHQERLPAAQRELLLSLAELQQQTEQSVSGLFTAVAKLSERWLPE</sequence>
<reference evidence="2" key="1">
    <citation type="submission" date="2018-11" db="EMBL/GenBank/DDBJ databases">
        <title>Chitinophaga lutea sp.nov., isolate from arsenic contaminated soil.</title>
        <authorList>
            <person name="Zong Y."/>
        </authorList>
    </citation>
    <scope>NUCLEOTIDE SEQUENCE [LARGE SCALE GENOMIC DNA]</scope>
    <source>
        <strain evidence="2">YLT18</strain>
    </source>
</reference>
<proteinExistence type="predicted"/>
<evidence type="ECO:0000313" key="2">
    <source>
        <dbReference type="Proteomes" id="UP000279089"/>
    </source>
</evidence>
<dbReference type="OrthoDB" id="678846at2"/>
<dbReference type="Pfam" id="PF19514">
    <property type="entry name" value="MobC_2"/>
    <property type="match status" value="1"/>
</dbReference>
<comment type="caution">
    <text evidence="1">The sequence shown here is derived from an EMBL/GenBank/DDBJ whole genome shotgun (WGS) entry which is preliminary data.</text>
</comment>
<gene>
    <name evidence="1" type="primary">mobC</name>
    <name evidence="1" type="ORF">EG028_01325</name>
</gene>